<evidence type="ECO:0000256" key="1">
    <source>
        <dbReference type="ARBA" id="ARBA00022468"/>
    </source>
</evidence>
<dbReference type="GO" id="GO:0005829">
    <property type="term" value="C:cytosol"/>
    <property type="evidence" value="ECO:0007669"/>
    <property type="project" value="TreeGrafter"/>
</dbReference>
<gene>
    <name evidence="4" type="ORF">AKO1_012469</name>
</gene>
<organism evidence="4 5">
    <name type="scientific">Acrasis kona</name>
    <dbReference type="NCBI Taxonomy" id="1008807"/>
    <lineage>
        <taxon>Eukaryota</taxon>
        <taxon>Discoba</taxon>
        <taxon>Heterolobosea</taxon>
        <taxon>Tetramitia</taxon>
        <taxon>Eutetramitia</taxon>
        <taxon>Acrasidae</taxon>
        <taxon>Acrasis</taxon>
    </lineage>
</organism>
<dbReference type="GO" id="GO:0005634">
    <property type="term" value="C:nucleus"/>
    <property type="evidence" value="ECO:0007669"/>
    <property type="project" value="TreeGrafter"/>
</dbReference>
<evidence type="ECO:0000256" key="2">
    <source>
        <dbReference type="ARBA" id="ARBA00022614"/>
    </source>
</evidence>
<dbReference type="Pfam" id="PF13516">
    <property type="entry name" value="LRR_6"/>
    <property type="match status" value="1"/>
</dbReference>
<keyword evidence="2" id="KW-0433">Leucine-rich repeat</keyword>
<dbReference type="GO" id="GO:0006913">
    <property type="term" value="P:nucleocytoplasmic transport"/>
    <property type="evidence" value="ECO:0007669"/>
    <property type="project" value="TreeGrafter"/>
</dbReference>
<dbReference type="InterPro" id="IPR032675">
    <property type="entry name" value="LRR_dom_sf"/>
</dbReference>
<dbReference type="InterPro" id="IPR027038">
    <property type="entry name" value="RanGap"/>
</dbReference>
<evidence type="ECO:0000313" key="5">
    <source>
        <dbReference type="Proteomes" id="UP001431209"/>
    </source>
</evidence>
<dbReference type="GO" id="GO:0048471">
    <property type="term" value="C:perinuclear region of cytoplasm"/>
    <property type="evidence" value="ECO:0007669"/>
    <property type="project" value="TreeGrafter"/>
</dbReference>
<dbReference type="GO" id="GO:0005096">
    <property type="term" value="F:GTPase activator activity"/>
    <property type="evidence" value="ECO:0007669"/>
    <property type="project" value="UniProtKB-KW"/>
</dbReference>
<dbReference type="Gene3D" id="3.80.10.10">
    <property type="entry name" value="Ribonuclease Inhibitor"/>
    <property type="match status" value="2"/>
</dbReference>
<comment type="caution">
    <text evidence="4">The sequence shown here is derived from an EMBL/GenBank/DDBJ whole genome shotgun (WGS) entry which is preliminary data.</text>
</comment>
<name>A0AAW2YXH6_9EUKA</name>
<accession>A0AAW2YXH6</accession>
<evidence type="ECO:0000313" key="4">
    <source>
        <dbReference type="EMBL" id="KAL0481636.1"/>
    </source>
</evidence>
<keyword evidence="1" id="KW-0343">GTPase activation</keyword>
<dbReference type="AlphaFoldDB" id="A0AAW2YXH6"/>
<dbReference type="SUPFAM" id="SSF52047">
    <property type="entry name" value="RNI-like"/>
    <property type="match status" value="1"/>
</dbReference>
<dbReference type="PANTHER" id="PTHR24113:SF12">
    <property type="entry name" value="RAN GTPASE-ACTIVATING PROTEIN 1"/>
    <property type="match status" value="1"/>
</dbReference>
<dbReference type="EMBL" id="JAOPGA020000780">
    <property type="protein sequence ID" value="KAL0481636.1"/>
    <property type="molecule type" value="Genomic_DNA"/>
</dbReference>
<reference evidence="4 5" key="1">
    <citation type="submission" date="2024-03" db="EMBL/GenBank/DDBJ databases">
        <title>The Acrasis kona genome and developmental transcriptomes reveal deep origins of eukaryotic multicellular pathways.</title>
        <authorList>
            <person name="Sheikh S."/>
            <person name="Fu C.-J."/>
            <person name="Brown M.W."/>
            <person name="Baldauf S.L."/>
        </authorList>
    </citation>
    <scope>NUCLEOTIDE SEQUENCE [LARGE SCALE GENOMIC DNA]</scope>
    <source>
        <strain evidence="4 5">ATCC MYA-3509</strain>
    </source>
</reference>
<protein>
    <submittedName>
        <fullName evidence="4">Uncharacterized protein</fullName>
    </submittedName>
</protein>
<dbReference type="InterPro" id="IPR001611">
    <property type="entry name" value="Leu-rich_rpt"/>
</dbReference>
<sequence length="598" mass="67439">MCRDVAINSQGEQKQIERKLEESVLEATFDVVSQLRTTKILLCVGNAKDPIAHQASLRPPDEGACTCHQDNHCRCQSDADHPHTETLQDSFDSYGVHVRELRFSNGLFVSITHEEIMRLNDSMPYLESIQLHDLRDDSTERVMDMLVDHKSLTRIKFLHGFLSETCMNKILQSLMVNLHKPIPSNVQDDIYGDLEPMYNQQDDISQPYKKHASCCMMDRLQSLSICSHTLHMSTCHVLAELIKSCNNLQVLELSFNHLDANMSTCIVDGLRDRIGCAMRKLTITENDMNAVCVTTLVNCICSTHGFTPLSFLTELDLSNNYFVPGSLVHLFHILHSSKKSNAELMHLQMIKLNMNDFNDQDVNALCLFLASEKPCSVRSLSLNQCCFNNQHCNSIMKAMRTNVHLLELDISENSAFHDSLSLAQLLLHNHTLKHLNVSYMGFEVLDVLLERALVENRTLQSLNLNGNRLGDEGAALLSNVIRKRVANGAVIRDEEGFTSVCFSMALAVNRMYDAAFVNLANALECKFTDGSEKMKVDHVMKCLDVSGNFFSQETVNLFRDSMLMGSTKDRLCSIRRLDVTDIGGEQRAYELCDNVTVT</sequence>
<evidence type="ECO:0000256" key="3">
    <source>
        <dbReference type="ARBA" id="ARBA00022737"/>
    </source>
</evidence>
<dbReference type="PANTHER" id="PTHR24113">
    <property type="entry name" value="RAN GTPASE-ACTIVATING PROTEIN 1"/>
    <property type="match status" value="1"/>
</dbReference>
<dbReference type="SMART" id="SM00368">
    <property type="entry name" value="LRR_RI"/>
    <property type="match status" value="4"/>
</dbReference>
<proteinExistence type="predicted"/>
<dbReference type="Proteomes" id="UP001431209">
    <property type="component" value="Unassembled WGS sequence"/>
</dbReference>
<keyword evidence="5" id="KW-1185">Reference proteome</keyword>
<keyword evidence="3" id="KW-0677">Repeat</keyword>
<dbReference type="GO" id="GO:0031267">
    <property type="term" value="F:small GTPase binding"/>
    <property type="evidence" value="ECO:0007669"/>
    <property type="project" value="TreeGrafter"/>
</dbReference>